<dbReference type="AlphaFoldDB" id="A0AB39UG70"/>
<dbReference type="InterPro" id="IPR004477">
    <property type="entry name" value="ComEC_N"/>
</dbReference>
<dbReference type="InterPro" id="IPR052159">
    <property type="entry name" value="Competence_DNA_uptake"/>
</dbReference>
<gene>
    <name evidence="10" type="ORF">QN216_06165</name>
    <name evidence="9" type="ORF">QN217_04285</name>
</gene>
<feature type="transmembrane region" description="Helical" evidence="7">
    <location>
        <begin position="65"/>
        <end position="90"/>
    </location>
</feature>
<feature type="transmembrane region" description="Helical" evidence="7">
    <location>
        <begin position="432"/>
        <end position="450"/>
    </location>
</feature>
<dbReference type="GO" id="GO:0005886">
    <property type="term" value="C:plasma membrane"/>
    <property type="evidence" value="ECO:0007669"/>
    <property type="project" value="UniProtKB-SubCell"/>
</dbReference>
<keyword evidence="4 7" id="KW-1133">Transmembrane helix</keyword>
<name>A0AB39UG70_9BIFI</name>
<dbReference type="PANTHER" id="PTHR30619">
    <property type="entry name" value="DNA INTERNALIZATION/COMPETENCE PROTEIN COMEC/REC2"/>
    <property type="match status" value="1"/>
</dbReference>
<feature type="transmembrane region" description="Helical" evidence="7">
    <location>
        <begin position="31"/>
        <end position="53"/>
    </location>
</feature>
<evidence type="ECO:0000256" key="7">
    <source>
        <dbReference type="SAM" id="Phobius"/>
    </source>
</evidence>
<evidence type="ECO:0000256" key="1">
    <source>
        <dbReference type="ARBA" id="ARBA00004651"/>
    </source>
</evidence>
<sequence>MSVWVTALLMSKAFPHGPLAAGMAVETIRRAMPVLAVAVTVIAIGIIASLPLLNDWKRHICNWVLRLLPSVMAVVAGSVITIIACFVSIMGAQAGNPLTNAAYSHLSRVSVDSIIVIDQPWQRSARMGYDFMARCTLVSVRHNGVEAFAQLAVRLFVQGDVSNLERGGSYAMSGMLERSGWNDDEPWISATIESGQVDDASSMDKAAGHDDTHGTDTSAISEGPIAVRSPPLHWRAVDAMHRSFARVVGGLSDQGRLLVTGLTLGTDTEMQLGISEDDDIPPIDENYVQRSKDQFKAAGIIHLMAVSGSHFMLIPMICRWVRAIFRLPRSVIALVHGCFAIALSGMVFPSDSVLRAASTTAGIGSLTMLVGRRGQSVHQLCVVIAFALIVHPPLARSYGFALSCAAVLGIGLWSGRLTAWLRSVMPLGMAEAIAVTVSAQALTLPIQVLLQPEITVLSIPANLVVAPFTAVATICGLLALLVSWCAPQLGWPLVWMASCATAIIDRCAAMFAEIEWSTLPWARGIPGAAFVLFAEVIFVACFVGVRRFIVAFRRTRNPVEWEFGELHGVHHEASRLDSMRLWWASTMSLIDLHGSPGLSRSRGVNTFRAKHDVQR</sequence>
<evidence type="ECO:0000256" key="5">
    <source>
        <dbReference type="ARBA" id="ARBA00023136"/>
    </source>
</evidence>
<evidence type="ECO:0000259" key="8">
    <source>
        <dbReference type="Pfam" id="PF03772"/>
    </source>
</evidence>
<dbReference type="NCBIfam" id="TIGR00360">
    <property type="entry name" value="ComEC_N-term"/>
    <property type="match status" value="1"/>
</dbReference>
<feature type="transmembrane region" description="Helical" evidence="7">
    <location>
        <begin position="493"/>
        <end position="512"/>
    </location>
</feature>
<feature type="transmembrane region" description="Helical" evidence="7">
    <location>
        <begin position="524"/>
        <end position="545"/>
    </location>
</feature>
<dbReference type="Pfam" id="PF03772">
    <property type="entry name" value="Competence"/>
    <property type="match status" value="1"/>
</dbReference>
<feature type="transmembrane region" description="Helical" evidence="7">
    <location>
        <begin position="400"/>
        <end position="420"/>
    </location>
</feature>
<feature type="transmembrane region" description="Helical" evidence="7">
    <location>
        <begin position="330"/>
        <end position="347"/>
    </location>
</feature>
<comment type="subcellular location">
    <subcellularLocation>
        <location evidence="1">Cell membrane</location>
        <topology evidence="1">Multi-pass membrane protein</topology>
    </subcellularLocation>
</comment>
<evidence type="ECO:0000256" key="2">
    <source>
        <dbReference type="ARBA" id="ARBA00022475"/>
    </source>
</evidence>
<feature type="transmembrane region" description="Helical" evidence="7">
    <location>
        <begin position="377"/>
        <end position="394"/>
    </location>
</feature>
<dbReference type="PANTHER" id="PTHR30619:SF7">
    <property type="entry name" value="BETA-LACTAMASE DOMAIN PROTEIN"/>
    <property type="match status" value="1"/>
</dbReference>
<dbReference type="RefSeq" id="WP_369342656.1">
    <property type="nucleotide sequence ID" value="NZ_CP129675.1"/>
</dbReference>
<feature type="region of interest" description="Disordered" evidence="6">
    <location>
        <begin position="201"/>
        <end position="222"/>
    </location>
</feature>
<protein>
    <submittedName>
        <fullName evidence="10">ComEC/Rec2 family competence protein</fullName>
    </submittedName>
</protein>
<organism evidence="10">
    <name type="scientific">Bifidobacterium fermentum</name>
    <dbReference type="NCBI Taxonomy" id="3059035"/>
    <lineage>
        <taxon>Bacteria</taxon>
        <taxon>Bacillati</taxon>
        <taxon>Actinomycetota</taxon>
        <taxon>Actinomycetes</taxon>
        <taxon>Bifidobacteriales</taxon>
        <taxon>Bifidobacteriaceae</taxon>
        <taxon>Bifidobacterium</taxon>
    </lineage>
</organism>
<keyword evidence="5 7" id="KW-0472">Membrane</keyword>
<feature type="domain" description="ComEC/Rec2-related protein" evidence="8">
    <location>
        <begin position="290"/>
        <end position="543"/>
    </location>
</feature>
<feature type="transmembrane region" description="Helical" evidence="7">
    <location>
        <begin position="462"/>
        <end position="486"/>
    </location>
</feature>
<keyword evidence="2" id="KW-1003">Cell membrane</keyword>
<dbReference type="EMBL" id="CP129675">
    <property type="protein sequence ID" value="XDS47350.1"/>
    <property type="molecule type" value="Genomic_DNA"/>
</dbReference>
<reference evidence="10" key="1">
    <citation type="submission" date="2023-07" db="EMBL/GenBank/DDBJ databases">
        <title>Bifidobacterium aquikefiriaerophilum sp. nov. and Bifidobacterium eccum sp. nov., isolated from water kefir.</title>
        <authorList>
            <person name="Breselge S."/>
            <person name="Bellassi P."/>
            <person name="Barcenilla C."/>
            <person name="Alvarez-Ordonez A."/>
            <person name="Morelli L."/>
            <person name="Cotter P.D."/>
        </authorList>
    </citation>
    <scope>NUCLEOTIDE SEQUENCE</scope>
    <source>
        <strain evidence="10">WK013_4_14</strain>
        <strain evidence="9">WK048_4_13</strain>
    </source>
</reference>
<evidence type="ECO:0000256" key="6">
    <source>
        <dbReference type="SAM" id="MobiDB-lite"/>
    </source>
</evidence>
<feature type="transmembrane region" description="Helical" evidence="7">
    <location>
        <begin position="299"/>
        <end position="318"/>
    </location>
</feature>
<evidence type="ECO:0000256" key="3">
    <source>
        <dbReference type="ARBA" id="ARBA00022692"/>
    </source>
</evidence>
<accession>A0AB39UG70</accession>
<evidence type="ECO:0000256" key="4">
    <source>
        <dbReference type="ARBA" id="ARBA00022989"/>
    </source>
</evidence>
<evidence type="ECO:0000313" key="9">
    <source>
        <dbReference type="EMBL" id="XDS47350.1"/>
    </source>
</evidence>
<dbReference type="EMBL" id="CP129682">
    <property type="protein sequence ID" value="XDS47942.1"/>
    <property type="molecule type" value="Genomic_DNA"/>
</dbReference>
<evidence type="ECO:0000313" key="10">
    <source>
        <dbReference type="EMBL" id="XDS47942.1"/>
    </source>
</evidence>
<keyword evidence="3 7" id="KW-0812">Transmembrane</keyword>
<proteinExistence type="predicted"/>